<dbReference type="CDD" id="cd03442">
    <property type="entry name" value="BFIT_BACH"/>
    <property type="match status" value="2"/>
</dbReference>
<evidence type="ECO:0008006" key="11">
    <source>
        <dbReference type="Google" id="ProtNLM"/>
    </source>
</evidence>
<feature type="domain" description="HotDog ACOT-type" evidence="8">
    <location>
        <begin position="176"/>
        <end position="291"/>
    </location>
</feature>
<keyword evidence="10" id="KW-1185">Reference proteome</keyword>
<organism evidence="9 10">
    <name type="scientific">Clavelina lepadiformis</name>
    <name type="common">Light-bulb sea squirt</name>
    <name type="synonym">Ascidia lepadiformis</name>
    <dbReference type="NCBI Taxonomy" id="159417"/>
    <lineage>
        <taxon>Eukaryota</taxon>
        <taxon>Metazoa</taxon>
        <taxon>Chordata</taxon>
        <taxon>Tunicata</taxon>
        <taxon>Ascidiacea</taxon>
        <taxon>Aplousobranchia</taxon>
        <taxon>Clavelinidae</taxon>
        <taxon>Clavelina</taxon>
    </lineage>
</organism>
<dbReference type="InterPro" id="IPR002913">
    <property type="entry name" value="START_lipid-bd_dom"/>
</dbReference>
<dbReference type="InterPro" id="IPR006683">
    <property type="entry name" value="Thioestr_dom"/>
</dbReference>
<dbReference type="Pfam" id="PF03061">
    <property type="entry name" value="4HBT"/>
    <property type="match status" value="2"/>
</dbReference>
<protein>
    <recommendedName>
        <fullName evidence="11">Acyl-coenzyme A thioesterase 11</fullName>
    </recommendedName>
</protein>
<evidence type="ECO:0000256" key="1">
    <source>
        <dbReference type="ARBA" id="ARBA00000295"/>
    </source>
</evidence>
<evidence type="ECO:0000256" key="6">
    <source>
        <dbReference type="ARBA" id="ARBA00023098"/>
    </source>
</evidence>
<keyword evidence="5" id="KW-0276">Fatty acid metabolism</keyword>
<accession>A0ABP0GCX1</accession>
<dbReference type="InterPro" id="IPR040170">
    <property type="entry name" value="Cytosol_ACT"/>
</dbReference>
<evidence type="ECO:0000256" key="5">
    <source>
        <dbReference type="ARBA" id="ARBA00022832"/>
    </source>
</evidence>
<evidence type="ECO:0000256" key="2">
    <source>
        <dbReference type="ARBA" id="ARBA00004872"/>
    </source>
</evidence>
<sequence length="548" mass="61703">MNQVIHSEHVNKCSVLDGGQLLKWVDICACLSAERLAGRPCVTVSVDDLHFECEVNIGQVITLKALVNRTFNTSMEVGVKVICGDLDKATGQKTVCDAFMTFVALDTSGKKIRLPQLLCSSSEQNLCYSLASERRKVRISYSKTLKSLLSNYKLNSLLSPSEKTQDDFFQEIVDGEATRVQSVELVLPSHANHHGNTFGGQIMAWMENVASISAGRLLLGVASLRSVDMVYFRGPSTVGDRVVLNSIVNNVFRDSLEVGVRVEAYRYENGFIGSSRHINSAFFTYDIPSDAHVPEYIPEAMDGERRQREAAARRKMRLDRRYILSKRRQDRLSVTWNDVNAVFLCYGNIQYLQRLAAFNDWQTVSTTDTMLLCIREEDDVLSFKATLKMAEKYKAEKIFEILKDPRKRAKWDPIMISCRLVKKVSDEDSLYHSVMHSKAEASALPNDFVLLVSDRRPSSDNEPYRVAIRSVTLDQIPPTDLCSRTEVACAGFMILQEDGICTEVVYYNETNPKLVSYVTCDVAGLSGLYSHVLGCMQNYFNKRSAELK</sequence>
<dbReference type="Pfam" id="PF01852">
    <property type="entry name" value="START"/>
    <property type="match status" value="1"/>
</dbReference>
<keyword evidence="6" id="KW-0443">Lipid metabolism</keyword>
<name>A0ABP0GCX1_CLALP</name>
<dbReference type="PANTHER" id="PTHR11049">
    <property type="entry name" value="ACYL COENZYME A THIOESTER HYDROLASE"/>
    <property type="match status" value="1"/>
</dbReference>
<dbReference type="Gene3D" id="3.10.129.10">
    <property type="entry name" value="Hotdog Thioesterase"/>
    <property type="match status" value="2"/>
</dbReference>
<dbReference type="InterPro" id="IPR033120">
    <property type="entry name" value="HOTDOG_ACOT"/>
</dbReference>
<dbReference type="PROSITE" id="PS50848">
    <property type="entry name" value="START"/>
    <property type="match status" value="1"/>
</dbReference>
<dbReference type="PANTHER" id="PTHR11049:SF16">
    <property type="entry name" value="PROTEIN VDLD"/>
    <property type="match status" value="1"/>
</dbReference>
<keyword evidence="4" id="KW-0378">Hydrolase</keyword>
<dbReference type="SUPFAM" id="SSF54637">
    <property type="entry name" value="Thioesterase/thiol ester dehydrase-isomerase"/>
    <property type="match status" value="2"/>
</dbReference>
<evidence type="ECO:0000256" key="4">
    <source>
        <dbReference type="ARBA" id="ARBA00022801"/>
    </source>
</evidence>
<reference evidence="9 10" key="1">
    <citation type="submission" date="2024-02" db="EMBL/GenBank/DDBJ databases">
        <authorList>
            <person name="Daric V."/>
            <person name="Darras S."/>
        </authorList>
    </citation>
    <scope>NUCLEOTIDE SEQUENCE [LARGE SCALE GENOMIC DNA]</scope>
</reference>
<dbReference type="SUPFAM" id="SSF55961">
    <property type="entry name" value="Bet v1-like"/>
    <property type="match status" value="1"/>
</dbReference>
<dbReference type="Gene3D" id="3.30.530.20">
    <property type="match status" value="1"/>
</dbReference>
<dbReference type="Proteomes" id="UP001642483">
    <property type="component" value="Unassembled WGS sequence"/>
</dbReference>
<comment type="catalytic activity">
    <reaction evidence="1">
        <text>butanoyl-CoA + H2O = butanoate + CoA + H(+)</text>
        <dbReference type="Rhea" id="RHEA:40111"/>
        <dbReference type="ChEBI" id="CHEBI:15377"/>
        <dbReference type="ChEBI" id="CHEBI:15378"/>
        <dbReference type="ChEBI" id="CHEBI:17968"/>
        <dbReference type="ChEBI" id="CHEBI:57287"/>
        <dbReference type="ChEBI" id="CHEBI:57371"/>
    </reaction>
    <physiologicalReaction direction="left-to-right" evidence="1">
        <dbReference type="Rhea" id="RHEA:40112"/>
    </physiologicalReaction>
</comment>
<evidence type="ECO:0000259" key="8">
    <source>
        <dbReference type="PROSITE" id="PS51770"/>
    </source>
</evidence>
<proteinExistence type="predicted"/>
<evidence type="ECO:0000259" key="7">
    <source>
        <dbReference type="PROSITE" id="PS50848"/>
    </source>
</evidence>
<evidence type="ECO:0000313" key="10">
    <source>
        <dbReference type="Proteomes" id="UP001642483"/>
    </source>
</evidence>
<feature type="domain" description="HotDog ACOT-type" evidence="8">
    <location>
        <begin position="1"/>
        <end position="108"/>
    </location>
</feature>
<dbReference type="InterPro" id="IPR029069">
    <property type="entry name" value="HotDog_dom_sf"/>
</dbReference>
<comment type="caution">
    <text evidence="9">The sequence shown here is derived from an EMBL/GenBank/DDBJ whole genome shotgun (WGS) entry which is preliminary data.</text>
</comment>
<dbReference type="PROSITE" id="PS51770">
    <property type="entry name" value="HOTDOG_ACOT"/>
    <property type="match status" value="2"/>
</dbReference>
<feature type="domain" description="START" evidence="7">
    <location>
        <begin position="361"/>
        <end position="513"/>
    </location>
</feature>
<gene>
    <name evidence="9" type="ORF">CVLEPA_LOCUS21606</name>
</gene>
<evidence type="ECO:0000313" key="9">
    <source>
        <dbReference type="EMBL" id="CAK8689631.1"/>
    </source>
</evidence>
<comment type="pathway">
    <text evidence="2">Lipid metabolism; fatty acid metabolism.</text>
</comment>
<evidence type="ECO:0000256" key="3">
    <source>
        <dbReference type="ARBA" id="ARBA00022737"/>
    </source>
</evidence>
<keyword evidence="3" id="KW-0677">Repeat</keyword>
<dbReference type="EMBL" id="CAWYQH010000108">
    <property type="protein sequence ID" value="CAK8689631.1"/>
    <property type="molecule type" value="Genomic_DNA"/>
</dbReference>
<dbReference type="InterPro" id="IPR023393">
    <property type="entry name" value="START-like_dom_sf"/>
</dbReference>